<feature type="domain" description="ABC transporter" evidence="5">
    <location>
        <begin position="2"/>
        <end position="236"/>
    </location>
</feature>
<evidence type="ECO:0000313" key="7">
    <source>
        <dbReference type="Proteomes" id="UP000824001"/>
    </source>
</evidence>
<organism evidence="6 7">
    <name type="scientific">Candidatus Scatomorpha merdipullorum</name>
    <dbReference type="NCBI Taxonomy" id="2840927"/>
    <lineage>
        <taxon>Bacteria</taxon>
        <taxon>Bacillati</taxon>
        <taxon>Bacillota</taxon>
        <taxon>Clostridia</taxon>
        <taxon>Eubacteriales</taxon>
        <taxon>Candidatus Scatomorpha</taxon>
    </lineage>
</organism>
<keyword evidence="4" id="KW-1278">Translocase</keyword>
<dbReference type="InterPro" id="IPR017871">
    <property type="entry name" value="ABC_transporter-like_CS"/>
</dbReference>
<dbReference type="AlphaFoldDB" id="A0A9D1JUW5"/>
<dbReference type="FunFam" id="3.40.50.300:FF:000134">
    <property type="entry name" value="Iron-enterobactin ABC transporter ATP-binding protein"/>
    <property type="match status" value="1"/>
</dbReference>
<dbReference type="PROSITE" id="PS00211">
    <property type="entry name" value="ABC_TRANSPORTER_1"/>
    <property type="match status" value="1"/>
</dbReference>
<dbReference type="PANTHER" id="PTHR42794:SF1">
    <property type="entry name" value="HEMIN IMPORT ATP-BINDING PROTEIN HMUV"/>
    <property type="match status" value="1"/>
</dbReference>
<dbReference type="SMART" id="SM00382">
    <property type="entry name" value="AAA"/>
    <property type="match status" value="1"/>
</dbReference>
<dbReference type="Proteomes" id="UP000824001">
    <property type="component" value="Unassembled WGS sequence"/>
</dbReference>
<dbReference type="Gene3D" id="3.40.50.300">
    <property type="entry name" value="P-loop containing nucleotide triphosphate hydrolases"/>
    <property type="match status" value="1"/>
</dbReference>
<dbReference type="InterPro" id="IPR003439">
    <property type="entry name" value="ABC_transporter-like_ATP-bd"/>
</dbReference>
<dbReference type="GO" id="GO:0016887">
    <property type="term" value="F:ATP hydrolysis activity"/>
    <property type="evidence" value="ECO:0007669"/>
    <property type="project" value="InterPro"/>
</dbReference>
<evidence type="ECO:0000313" key="6">
    <source>
        <dbReference type="EMBL" id="HIS66562.1"/>
    </source>
</evidence>
<evidence type="ECO:0000259" key="5">
    <source>
        <dbReference type="PROSITE" id="PS50893"/>
    </source>
</evidence>
<keyword evidence="2" id="KW-0547">Nucleotide-binding</keyword>
<dbReference type="InterPro" id="IPR027417">
    <property type="entry name" value="P-loop_NTPase"/>
</dbReference>
<reference evidence="6" key="2">
    <citation type="journal article" date="2021" name="PeerJ">
        <title>Extensive microbial diversity within the chicken gut microbiome revealed by metagenomics and culture.</title>
        <authorList>
            <person name="Gilroy R."/>
            <person name="Ravi A."/>
            <person name="Getino M."/>
            <person name="Pursley I."/>
            <person name="Horton D.L."/>
            <person name="Alikhan N.F."/>
            <person name="Baker D."/>
            <person name="Gharbi K."/>
            <person name="Hall N."/>
            <person name="Watson M."/>
            <person name="Adriaenssens E.M."/>
            <person name="Foster-Nyarko E."/>
            <person name="Jarju S."/>
            <person name="Secka A."/>
            <person name="Antonio M."/>
            <person name="Oren A."/>
            <person name="Chaudhuri R.R."/>
            <person name="La Ragione R."/>
            <person name="Hildebrand F."/>
            <person name="Pallen M.J."/>
        </authorList>
    </citation>
    <scope>NUCLEOTIDE SEQUENCE</scope>
    <source>
        <strain evidence="6">ChiHjej10B9-9673</strain>
    </source>
</reference>
<sequence length="255" mass="28201">MLEVRNISFGYTSERLVLDSVGFTAQPGEVVAVLGNNGAGKSTLIKCMDRILTPRSGEVISEGQELLSLGRRELARVCAYVPQTPPGGTLTVFDSVLLGRRPHITWDASPHDREVAMEALGRMGLDGLALRRVDELSGGERQKAALARALAQEPRLMLLDEPTSALDPHNQHETMRVVRELAREKNICAVCILHDLNLAVRYCDRFLFLRGARVFACGGREVMTSENIEEVYGMHVHIVDYMGIPLVVPFPEIQL</sequence>
<comment type="caution">
    <text evidence="6">The sequence shown here is derived from an EMBL/GenBank/DDBJ whole genome shotgun (WGS) entry which is preliminary data.</text>
</comment>
<reference evidence="6" key="1">
    <citation type="submission" date="2020-10" db="EMBL/GenBank/DDBJ databases">
        <authorList>
            <person name="Gilroy R."/>
        </authorList>
    </citation>
    <scope>NUCLEOTIDE SEQUENCE</scope>
    <source>
        <strain evidence="6">ChiHjej10B9-9673</strain>
    </source>
</reference>
<dbReference type="Pfam" id="PF00005">
    <property type="entry name" value="ABC_tran"/>
    <property type="match status" value="1"/>
</dbReference>
<keyword evidence="3 6" id="KW-0067">ATP-binding</keyword>
<dbReference type="InterPro" id="IPR003593">
    <property type="entry name" value="AAA+_ATPase"/>
</dbReference>
<dbReference type="PROSITE" id="PS50893">
    <property type="entry name" value="ABC_TRANSPORTER_2"/>
    <property type="match status" value="1"/>
</dbReference>
<proteinExistence type="predicted"/>
<accession>A0A9D1JUW5</accession>
<evidence type="ECO:0000256" key="4">
    <source>
        <dbReference type="ARBA" id="ARBA00022967"/>
    </source>
</evidence>
<evidence type="ECO:0000256" key="1">
    <source>
        <dbReference type="ARBA" id="ARBA00022448"/>
    </source>
</evidence>
<gene>
    <name evidence="6" type="ORF">IAC18_03250</name>
</gene>
<name>A0A9D1JUW5_9FIRM</name>
<evidence type="ECO:0000256" key="2">
    <source>
        <dbReference type="ARBA" id="ARBA00022741"/>
    </source>
</evidence>
<dbReference type="CDD" id="cd03214">
    <property type="entry name" value="ABC_Iron-Siderophores_B12_Hemin"/>
    <property type="match status" value="1"/>
</dbReference>
<dbReference type="GO" id="GO:0005524">
    <property type="term" value="F:ATP binding"/>
    <property type="evidence" value="ECO:0007669"/>
    <property type="project" value="UniProtKB-KW"/>
</dbReference>
<dbReference type="PANTHER" id="PTHR42794">
    <property type="entry name" value="HEMIN IMPORT ATP-BINDING PROTEIN HMUV"/>
    <property type="match status" value="1"/>
</dbReference>
<protein>
    <submittedName>
        <fullName evidence="6">ABC transporter ATP-binding protein</fullName>
    </submittedName>
</protein>
<dbReference type="EMBL" id="DVJK01000090">
    <property type="protein sequence ID" value="HIS66562.1"/>
    <property type="molecule type" value="Genomic_DNA"/>
</dbReference>
<dbReference type="SUPFAM" id="SSF52540">
    <property type="entry name" value="P-loop containing nucleoside triphosphate hydrolases"/>
    <property type="match status" value="1"/>
</dbReference>
<evidence type="ECO:0000256" key="3">
    <source>
        <dbReference type="ARBA" id="ARBA00022840"/>
    </source>
</evidence>
<keyword evidence="1" id="KW-0813">Transport</keyword>